<organism evidence="2 3">
    <name type="scientific">Mycobacterium intracellulare (strain ATCC 13950 / DSM 43223 / JCM 6384 / NCTC 13025 / 3600)</name>
    <dbReference type="NCBI Taxonomy" id="487521"/>
    <lineage>
        <taxon>Bacteria</taxon>
        <taxon>Bacillati</taxon>
        <taxon>Actinomycetota</taxon>
        <taxon>Actinomycetes</taxon>
        <taxon>Mycobacteriales</taxon>
        <taxon>Mycobacteriaceae</taxon>
        <taxon>Mycobacterium</taxon>
        <taxon>Mycobacterium avium complex (MAC)</taxon>
    </lineage>
</organism>
<dbReference type="Proteomes" id="UP000008004">
    <property type="component" value="Chromosome"/>
</dbReference>
<evidence type="ECO:0000256" key="1">
    <source>
        <dbReference type="SAM" id="MobiDB-lite"/>
    </source>
</evidence>
<dbReference type="EMBL" id="CP003322">
    <property type="protein sequence ID" value="AFC45462.1"/>
    <property type="molecule type" value="Genomic_DNA"/>
</dbReference>
<dbReference type="PATRIC" id="fig|487521.10.peg.4251"/>
<accession>H8IQQ6</accession>
<dbReference type="AlphaFoldDB" id="H8IQQ6"/>
<sequence>MVRPPTCRKACPGTPTGTASGGRPGPIRPVPSHSCHRHNRREFFHLMCARRFRSRHRGRA</sequence>
<dbReference type="HOGENOM" id="CLU_2936655_0_0_11"/>
<proteinExistence type="predicted"/>
<reference evidence="2 3" key="1">
    <citation type="journal article" date="2012" name="J. Bacteriol.">
        <title>Complete genome sequence of Mycobacterium intracellulare strain ATCC 13950T.</title>
        <authorList>
            <person name="Kim B.J."/>
            <person name="Choi B.S."/>
            <person name="Lim J.S."/>
            <person name="Choi I.Y."/>
            <person name="Lee J.H."/>
            <person name="Chun J."/>
            <person name="Kook Y.H."/>
            <person name="Kim B.J."/>
        </authorList>
    </citation>
    <scope>NUCLEOTIDE SEQUENCE [LARGE SCALE GENOMIC DNA]</scope>
    <source>
        <strain evidence="3">ATCC 13950 / DSM 43223 / JCM 6384 / NCTC 13025 / 3600</strain>
    </source>
</reference>
<protein>
    <submittedName>
        <fullName evidence="2">Uncharacterized protein</fullName>
    </submittedName>
</protein>
<name>H8IQQ6_MYCIA</name>
<gene>
    <name evidence="2" type="ordered locus">OCU_42430</name>
</gene>
<evidence type="ECO:0000313" key="3">
    <source>
        <dbReference type="Proteomes" id="UP000008004"/>
    </source>
</evidence>
<feature type="region of interest" description="Disordered" evidence="1">
    <location>
        <begin position="1"/>
        <end position="35"/>
    </location>
</feature>
<evidence type="ECO:0000313" key="2">
    <source>
        <dbReference type="EMBL" id="AFC45462.1"/>
    </source>
</evidence>
<dbReference type="KEGG" id="mia:OCU_42430"/>